<keyword evidence="4 6" id="KW-0862">Zinc</keyword>
<feature type="zinc finger region" description="C3H1-type" evidence="6">
    <location>
        <begin position="2"/>
        <end position="29"/>
    </location>
</feature>
<dbReference type="Gene3D" id="4.10.1000.10">
    <property type="entry name" value="Zinc finger, CCCH-type"/>
    <property type="match status" value="1"/>
</dbReference>
<dbReference type="InterPro" id="IPR051767">
    <property type="entry name" value="Nucleoporin_NUP42"/>
</dbReference>
<dbReference type="SMART" id="SM00356">
    <property type="entry name" value="ZnF_C3H1"/>
    <property type="match status" value="1"/>
</dbReference>
<dbReference type="GO" id="GO:0005634">
    <property type="term" value="C:nucleus"/>
    <property type="evidence" value="ECO:0007669"/>
    <property type="project" value="UniProtKB-SubCell"/>
</dbReference>
<sequence length="380" mass="41123">MPPRKELCRNFMRGSCHFGERCKFLHAAQTPSTSNPYGSGVQNGNFRQQSNQQQQKPNPFGFGVQNGNQTQSNRYGFGVQTNSQAKGGFSDFGSNQSKPFENTWFRPQTNAGGSSASRQPDNQSRSHKCTDPGACKSAIAADLKDEKPLWKLTCYGHSNNGPCDIVGDISYEELRALAYDDGKRGLSLQTIVEKERTLINAKVAEFDSLIRNLNNVPLNSAAGIQSPFHDDTRNSNNPTSFSSFSNLAPSTSGATSPPINFFGQPHPSQNSPTPGSFGGQLLSQTLQNPFGRFSTGFNNNIPPSTQQNQFFSSTVSSQISNSAGNLHNGSFSGGLSMDSAKLNLNNPPADTLDGDDSIWTSETWTIGKIPESAPPAKYCR</sequence>
<feature type="compositionally biased region" description="Polar residues" evidence="7">
    <location>
        <begin position="65"/>
        <end position="85"/>
    </location>
</feature>
<evidence type="ECO:0000256" key="3">
    <source>
        <dbReference type="ARBA" id="ARBA00022771"/>
    </source>
</evidence>
<dbReference type="EMBL" id="OX459120">
    <property type="protein sequence ID" value="CAI9098973.1"/>
    <property type="molecule type" value="Genomic_DNA"/>
</dbReference>
<feature type="compositionally biased region" description="Low complexity" evidence="7">
    <location>
        <begin position="42"/>
        <end position="58"/>
    </location>
</feature>
<keyword evidence="3 6" id="KW-0863">Zinc-finger</keyword>
<dbReference type="InterPro" id="IPR000571">
    <property type="entry name" value="Znf_CCCH"/>
</dbReference>
<evidence type="ECO:0000256" key="2">
    <source>
        <dbReference type="ARBA" id="ARBA00022723"/>
    </source>
</evidence>
<feature type="region of interest" description="Disordered" evidence="7">
    <location>
        <begin position="224"/>
        <end position="276"/>
    </location>
</feature>
<organism evidence="9 10">
    <name type="scientific">Oldenlandia corymbosa var. corymbosa</name>
    <dbReference type="NCBI Taxonomy" id="529605"/>
    <lineage>
        <taxon>Eukaryota</taxon>
        <taxon>Viridiplantae</taxon>
        <taxon>Streptophyta</taxon>
        <taxon>Embryophyta</taxon>
        <taxon>Tracheophyta</taxon>
        <taxon>Spermatophyta</taxon>
        <taxon>Magnoliopsida</taxon>
        <taxon>eudicotyledons</taxon>
        <taxon>Gunneridae</taxon>
        <taxon>Pentapetalae</taxon>
        <taxon>asterids</taxon>
        <taxon>lamiids</taxon>
        <taxon>Gentianales</taxon>
        <taxon>Rubiaceae</taxon>
        <taxon>Rubioideae</taxon>
        <taxon>Spermacoceae</taxon>
        <taxon>Hedyotis-Oldenlandia complex</taxon>
        <taxon>Oldenlandia</taxon>
    </lineage>
</organism>
<keyword evidence="10" id="KW-1185">Reference proteome</keyword>
<name>A0AAV1CV10_OLDCO</name>
<dbReference type="GO" id="GO:0008270">
    <property type="term" value="F:zinc ion binding"/>
    <property type="evidence" value="ECO:0007669"/>
    <property type="project" value="UniProtKB-KW"/>
</dbReference>
<comment type="subcellular location">
    <subcellularLocation>
        <location evidence="1">Nucleus</location>
    </subcellularLocation>
</comment>
<dbReference type="PROSITE" id="PS50103">
    <property type="entry name" value="ZF_C3H1"/>
    <property type="match status" value="1"/>
</dbReference>
<feature type="compositionally biased region" description="Low complexity" evidence="7">
    <location>
        <begin position="234"/>
        <end position="246"/>
    </location>
</feature>
<keyword evidence="2 6" id="KW-0479">Metal-binding</keyword>
<gene>
    <name evidence="9" type="ORF">OLC1_LOCUS9072</name>
</gene>
<feature type="domain" description="C3H1-type" evidence="8">
    <location>
        <begin position="2"/>
        <end position="29"/>
    </location>
</feature>
<feature type="compositionally biased region" description="Polar residues" evidence="7">
    <location>
        <begin position="247"/>
        <end position="258"/>
    </location>
</feature>
<evidence type="ECO:0000256" key="5">
    <source>
        <dbReference type="ARBA" id="ARBA00023242"/>
    </source>
</evidence>
<protein>
    <submittedName>
        <fullName evidence="9">OLC1v1035714C1</fullName>
    </submittedName>
</protein>
<dbReference type="SUPFAM" id="SSF90229">
    <property type="entry name" value="CCCH zinc finger"/>
    <property type="match status" value="1"/>
</dbReference>
<dbReference type="InterPro" id="IPR036855">
    <property type="entry name" value="Znf_CCCH_sf"/>
</dbReference>
<evidence type="ECO:0000259" key="8">
    <source>
        <dbReference type="PROSITE" id="PS50103"/>
    </source>
</evidence>
<dbReference type="Pfam" id="PF00642">
    <property type="entry name" value="zf-CCCH"/>
    <property type="match status" value="1"/>
</dbReference>
<evidence type="ECO:0000256" key="6">
    <source>
        <dbReference type="PROSITE-ProRule" id="PRU00723"/>
    </source>
</evidence>
<dbReference type="AlphaFoldDB" id="A0AAV1CV10"/>
<reference evidence="9" key="1">
    <citation type="submission" date="2023-03" db="EMBL/GenBank/DDBJ databases">
        <authorList>
            <person name="Julca I."/>
        </authorList>
    </citation>
    <scope>NUCLEOTIDE SEQUENCE</scope>
</reference>
<accession>A0AAV1CV10</accession>
<dbReference type="PANTHER" id="PTHR46527">
    <property type="entry name" value="NUCLEOPORIN-LIKE PROTEIN 2"/>
    <property type="match status" value="1"/>
</dbReference>
<evidence type="ECO:0000313" key="9">
    <source>
        <dbReference type="EMBL" id="CAI9098973.1"/>
    </source>
</evidence>
<feature type="compositionally biased region" description="Polar residues" evidence="7">
    <location>
        <begin position="92"/>
        <end position="123"/>
    </location>
</feature>
<evidence type="ECO:0000256" key="7">
    <source>
        <dbReference type="SAM" id="MobiDB-lite"/>
    </source>
</evidence>
<feature type="region of interest" description="Disordered" evidence="7">
    <location>
        <begin position="31"/>
        <end position="131"/>
    </location>
</feature>
<keyword evidence="5" id="KW-0539">Nucleus</keyword>
<dbReference type="Proteomes" id="UP001161247">
    <property type="component" value="Chromosome 3"/>
</dbReference>
<evidence type="ECO:0000256" key="1">
    <source>
        <dbReference type="ARBA" id="ARBA00004123"/>
    </source>
</evidence>
<evidence type="ECO:0000256" key="4">
    <source>
        <dbReference type="ARBA" id="ARBA00022833"/>
    </source>
</evidence>
<dbReference type="PANTHER" id="PTHR46527:SF1">
    <property type="entry name" value="NUCLEOPORIN NUP42"/>
    <property type="match status" value="1"/>
</dbReference>
<evidence type="ECO:0000313" key="10">
    <source>
        <dbReference type="Proteomes" id="UP001161247"/>
    </source>
</evidence>
<proteinExistence type="predicted"/>